<protein>
    <recommendedName>
        <fullName evidence="3">Porin</fullName>
    </recommendedName>
</protein>
<evidence type="ECO:0008006" key="3">
    <source>
        <dbReference type="Google" id="ProtNLM"/>
    </source>
</evidence>
<accession>A0A172XZ16</accession>
<reference evidence="1 2" key="1">
    <citation type="submission" date="2016-04" db="EMBL/GenBank/DDBJ databases">
        <title>Complete Genome Sequence of Chryseobacterium sp. IHBB 10212.</title>
        <authorList>
            <person name="Pal M."/>
            <person name="Swarnkar M.K."/>
            <person name="Kaushal K."/>
            <person name="Chhibber S."/>
            <person name="Singh A.K."/>
            <person name="Gulati A."/>
        </authorList>
    </citation>
    <scope>NUCLEOTIDE SEQUENCE [LARGE SCALE GENOMIC DNA]</scope>
    <source>
        <strain evidence="1 2">IHBB 10212</strain>
    </source>
</reference>
<name>A0A172XZ16_9FLAO</name>
<keyword evidence="2" id="KW-1185">Reference proteome</keyword>
<sequence>MKKTTKRLTASLSIILIFNIKTHAQITLTKSKAEDQNEWELYLKGFVQTDYTVDFQDMKSIEGFAAQSITVPQRNIASSNFSVKQSQIGLGIKQRNPKGDDNFSAYVEIDLYGPNGTTAPRFRQGYIKWKKWIAGQTWSNFSDPDIFPNIFDFIGPDGLLFNRRMQVRYSTKISPKENLSFSLEDPNTPSISLPIDSLNWKKRAVIPTFTAMYRYGDEKDYVKMGALISPISYDIKYSLDDAYQTKTMIGWGAIISARRYINDLNSFRFQTSYGSGYATNNSDLNGEKYDAVPNPANRNLLETLPLFNVVGMYEHWWNPEWSSVAYVSYSKVGNKDFVPKDLAKNFQNIGLNLVFQPLKKLRMGVEGNYGRVRNFQDQKAEAWRIQSSIALSF</sequence>
<dbReference type="RefSeq" id="WP_066757445.1">
    <property type="nucleotide sequence ID" value="NZ_CP015199.1"/>
</dbReference>
<dbReference type="OrthoDB" id="790324at2"/>
<evidence type="ECO:0000313" key="1">
    <source>
        <dbReference type="EMBL" id="ANF52181.1"/>
    </source>
</evidence>
<proteinExistence type="predicted"/>
<dbReference type="InterPro" id="IPR045748">
    <property type="entry name" value="DcaP"/>
</dbReference>
<dbReference type="Proteomes" id="UP000077824">
    <property type="component" value="Chromosome"/>
</dbReference>
<dbReference type="STRING" id="1685010.A0O34_17390"/>
<dbReference type="KEGG" id="chh:A0O34_17390"/>
<gene>
    <name evidence="1" type="ORF">A0O34_17390</name>
</gene>
<dbReference type="Pfam" id="PF19577">
    <property type="entry name" value="DcaP"/>
    <property type="match status" value="1"/>
</dbReference>
<dbReference type="AlphaFoldDB" id="A0A172XZ16"/>
<dbReference type="SUPFAM" id="SSF56935">
    <property type="entry name" value="Porins"/>
    <property type="match status" value="1"/>
</dbReference>
<organism evidence="1 2">
    <name type="scientific">Chryseobacterium glaciei</name>
    <dbReference type="NCBI Taxonomy" id="1685010"/>
    <lineage>
        <taxon>Bacteria</taxon>
        <taxon>Pseudomonadati</taxon>
        <taxon>Bacteroidota</taxon>
        <taxon>Flavobacteriia</taxon>
        <taxon>Flavobacteriales</taxon>
        <taxon>Weeksellaceae</taxon>
        <taxon>Chryseobacterium group</taxon>
        <taxon>Chryseobacterium</taxon>
    </lineage>
</organism>
<dbReference type="EMBL" id="CP015199">
    <property type="protein sequence ID" value="ANF52181.1"/>
    <property type="molecule type" value="Genomic_DNA"/>
</dbReference>
<evidence type="ECO:0000313" key="2">
    <source>
        <dbReference type="Proteomes" id="UP000077824"/>
    </source>
</evidence>